<dbReference type="Pfam" id="PF13765">
    <property type="entry name" value="PRY"/>
    <property type="match status" value="1"/>
</dbReference>
<dbReference type="InterPro" id="IPR013320">
    <property type="entry name" value="ConA-like_dom_sf"/>
</dbReference>
<keyword evidence="3" id="KW-1185">Reference proteome</keyword>
<dbReference type="AlphaFoldDB" id="A0AA88TUL1"/>
<evidence type="ECO:0000259" key="1">
    <source>
        <dbReference type="PROSITE" id="PS50824"/>
    </source>
</evidence>
<dbReference type="Gene3D" id="2.60.120.920">
    <property type="match status" value="1"/>
</dbReference>
<dbReference type="Pfam" id="PF02758">
    <property type="entry name" value="PYRIN"/>
    <property type="match status" value="1"/>
</dbReference>
<dbReference type="InterPro" id="IPR011029">
    <property type="entry name" value="DEATH-like_dom_sf"/>
</dbReference>
<dbReference type="EMBL" id="JAUYZG010000004">
    <property type="protein sequence ID" value="KAK2909511.1"/>
    <property type="molecule type" value="Genomic_DNA"/>
</dbReference>
<evidence type="ECO:0000313" key="2">
    <source>
        <dbReference type="EMBL" id="KAK2909511.1"/>
    </source>
</evidence>
<proteinExistence type="predicted"/>
<protein>
    <recommendedName>
        <fullName evidence="1">Pyrin domain-containing protein</fullName>
    </recommendedName>
</protein>
<dbReference type="InterPro" id="IPR004020">
    <property type="entry name" value="DAPIN"/>
</dbReference>
<organism evidence="2 3">
    <name type="scientific">Cirrhinus molitorella</name>
    <name type="common">mud carp</name>
    <dbReference type="NCBI Taxonomy" id="172907"/>
    <lineage>
        <taxon>Eukaryota</taxon>
        <taxon>Metazoa</taxon>
        <taxon>Chordata</taxon>
        <taxon>Craniata</taxon>
        <taxon>Vertebrata</taxon>
        <taxon>Euteleostomi</taxon>
        <taxon>Actinopterygii</taxon>
        <taxon>Neopterygii</taxon>
        <taxon>Teleostei</taxon>
        <taxon>Ostariophysi</taxon>
        <taxon>Cypriniformes</taxon>
        <taxon>Cyprinidae</taxon>
        <taxon>Labeoninae</taxon>
        <taxon>Labeonini</taxon>
        <taxon>Cirrhinus</taxon>
    </lineage>
</organism>
<dbReference type="InterPro" id="IPR043136">
    <property type="entry name" value="B30.2/SPRY_sf"/>
</dbReference>
<dbReference type="SUPFAM" id="SSF49899">
    <property type="entry name" value="Concanavalin A-like lectins/glucanases"/>
    <property type="match status" value="1"/>
</dbReference>
<gene>
    <name evidence="2" type="ORF">Q8A67_005348</name>
</gene>
<name>A0AA88TUL1_9TELE</name>
<evidence type="ECO:0000313" key="3">
    <source>
        <dbReference type="Proteomes" id="UP001187343"/>
    </source>
</evidence>
<dbReference type="InterPro" id="IPR006574">
    <property type="entry name" value="PRY"/>
</dbReference>
<sequence>MSTVQELLLKALDDLDSKKLNRFIWLLRTNYASISTSDTENAEATRTVDIMVARFTPEGAVKVMLDILRKMNENHLAEQLENEYKDGNAVRMSRDAHNVDLNLQLGEAVNAPVLTRNIISNPVSANFSSSSGAQYYSRTQKKVDPLVKFPSAGLTSQRRNGRDLQITQYACYLTLDPNTAHPNLFLSERNRKATHKIEFK</sequence>
<feature type="domain" description="Pyrin" evidence="1">
    <location>
        <begin position="1"/>
        <end position="86"/>
    </location>
</feature>
<dbReference type="SUPFAM" id="SSF47986">
    <property type="entry name" value="DEATH domain"/>
    <property type="match status" value="1"/>
</dbReference>
<dbReference type="SMART" id="SM01289">
    <property type="entry name" value="PYRIN"/>
    <property type="match status" value="1"/>
</dbReference>
<comment type="caution">
    <text evidence="2">The sequence shown here is derived from an EMBL/GenBank/DDBJ whole genome shotgun (WGS) entry which is preliminary data.</text>
</comment>
<dbReference type="PROSITE" id="PS50824">
    <property type="entry name" value="DAPIN"/>
    <property type="match status" value="1"/>
</dbReference>
<dbReference type="Gene3D" id="1.10.533.10">
    <property type="entry name" value="Death Domain, Fas"/>
    <property type="match status" value="1"/>
</dbReference>
<reference evidence="2" key="1">
    <citation type="submission" date="2023-08" db="EMBL/GenBank/DDBJ databases">
        <title>Chromosome-level Genome Assembly of mud carp (Cirrhinus molitorella).</title>
        <authorList>
            <person name="Liu H."/>
        </authorList>
    </citation>
    <scope>NUCLEOTIDE SEQUENCE</scope>
    <source>
        <strain evidence="2">Prfri</strain>
        <tissue evidence="2">Muscle</tissue>
    </source>
</reference>
<dbReference type="Proteomes" id="UP001187343">
    <property type="component" value="Unassembled WGS sequence"/>
</dbReference>
<accession>A0AA88TUL1</accession>